<feature type="chain" id="PRO_5043676139" evidence="1">
    <location>
        <begin position="20"/>
        <end position="159"/>
    </location>
</feature>
<evidence type="ECO:0000313" key="3">
    <source>
        <dbReference type="Proteomes" id="UP001337655"/>
    </source>
</evidence>
<dbReference type="GeneID" id="89929386"/>
<reference evidence="2 3" key="1">
    <citation type="submission" date="2023-08" db="EMBL/GenBank/DDBJ databases">
        <title>Black Yeasts Isolated from many extreme environments.</title>
        <authorList>
            <person name="Coleine C."/>
            <person name="Stajich J.E."/>
            <person name="Selbmann L."/>
        </authorList>
    </citation>
    <scope>NUCLEOTIDE SEQUENCE [LARGE SCALE GENOMIC DNA]</scope>
    <source>
        <strain evidence="2 3">CCFEE 5935</strain>
    </source>
</reference>
<evidence type="ECO:0000313" key="2">
    <source>
        <dbReference type="EMBL" id="KAK5166509.1"/>
    </source>
</evidence>
<keyword evidence="3" id="KW-1185">Reference proteome</keyword>
<proteinExistence type="predicted"/>
<dbReference type="EMBL" id="JAVRRT010000013">
    <property type="protein sequence ID" value="KAK5166509.1"/>
    <property type="molecule type" value="Genomic_DNA"/>
</dbReference>
<gene>
    <name evidence="2" type="ORF">LTR77_008052</name>
</gene>
<protein>
    <submittedName>
        <fullName evidence="2">Uncharacterized protein</fullName>
    </submittedName>
</protein>
<dbReference type="RefSeq" id="XP_064656391.1">
    <property type="nucleotide sequence ID" value="XM_064805286.1"/>
</dbReference>
<keyword evidence="1" id="KW-0732">Signal</keyword>
<name>A0AAV9P5P4_9PEZI</name>
<sequence>MKKLCVLLALAASPLATLAEQHNAAIGMLNFPSPFPCNSEDCCFATSCAVSVGFSGCLFNSDTVFPGSCRSNMENPSASLPVLGCESWQMTWGHIDAFGTVVAVVGPETAYEFVVEGCTSEMSFGDDGCHTKPSCETAQLCGFERCESGRPTNSSTSGL</sequence>
<organism evidence="2 3">
    <name type="scientific">Saxophila tyrrhenica</name>
    <dbReference type="NCBI Taxonomy" id="1690608"/>
    <lineage>
        <taxon>Eukaryota</taxon>
        <taxon>Fungi</taxon>
        <taxon>Dikarya</taxon>
        <taxon>Ascomycota</taxon>
        <taxon>Pezizomycotina</taxon>
        <taxon>Dothideomycetes</taxon>
        <taxon>Dothideomycetidae</taxon>
        <taxon>Mycosphaerellales</taxon>
        <taxon>Extremaceae</taxon>
        <taxon>Saxophila</taxon>
    </lineage>
</organism>
<comment type="caution">
    <text evidence="2">The sequence shown here is derived from an EMBL/GenBank/DDBJ whole genome shotgun (WGS) entry which is preliminary data.</text>
</comment>
<dbReference type="AlphaFoldDB" id="A0AAV9P5P4"/>
<dbReference type="Proteomes" id="UP001337655">
    <property type="component" value="Unassembled WGS sequence"/>
</dbReference>
<evidence type="ECO:0000256" key="1">
    <source>
        <dbReference type="SAM" id="SignalP"/>
    </source>
</evidence>
<accession>A0AAV9P5P4</accession>
<feature type="signal peptide" evidence="1">
    <location>
        <begin position="1"/>
        <end position="19"/>
    </location>
</feature>